<evidence type="ECO:0000313" key="1">
    <source>
        <dbReference type="EMBL" id="OWY93089.1"/>
    </source>
</evidence>
<dbReference type="STRING" id="4795.A0A225ULR8"/>
<dbReference type="EMBL" id="NBNE01016725">
    <property type="protein sequence ID" value="OWY93089.1"/>
    <property type="molecule type" value="Genomic_DNA"/>
</dbReference>
<gene>
    <name evidence="1" type="ORF">PHMEG_00037641</name>
</gene>
<sequence>MTVDKISEYVGADNSGNLSYVVLDKFAMYLAVQESSWGALLSKNSVASYYGNVKNHLLEAFPGLLAVSARRVQKLGSILDLYCAKRGTEFTHQAPPCTKSNLQVLVTTMYKESTVPDDYKDAGLLALLWYLFGRSSDMMCLLKTQVADYPGCLYIHVKGMKSAACQDASFYHDFERFSSCPVHAVAVVTIMHGASSEFLLDQIPRDSHETHVAPASSTPLLDLLQNPPTALATNTEGQQPNISVSGIQ</sequence>
<evidence type="ECO:0000313" key="2">
    <source>
        <dbReference type="Proteomes" id="UP000198211"/>
    </source>
</evidence>
<feature type="non-terminal residue" evidence="1">
    <location>
        <position position="248"/>
    </location>
</feature>
<reference evidence="2" key="1">
    <citation type="submission" date="2017-03" db="EMBL/GenBank/DDBJ databases">
        <title>Phytopthora megakarya and P. palmivora, two closely related causual agents of cacao black pod achieved similar genome size and gene model numbers by different mechanisms.</title>
        <authorList>
            <person name="Ali S."/>
            <person name="Shao J."/>
            <person name="Larry D.J."/>
            <person name="Kronmiller B."/>
            <person name="Shen D."/>
            <person name="Strem M.D."/>
            <person name="Melnick R.L."/>
            <person name="Guiltinan M.J."/>
            <person name="Tyler B.M."/>
            <person name="Meinhardt L.W."/>
            <person name="Bailey B.A."/>
        </authorList>
    </citation>
    <scope>NUCLEOTIDE SEQUENCE [LARGE SCALE GENOMIC DNA]</scope>
    <source>
        <strain evidence="2">zdho120</strain>
    </source>
</reference>
<accession>A0A225ULR8</accession>
<keyword evidence="2" id="KW-1185">Reference proteome</keyword>
<name>A0A225ULR8_9STRA</name>
<dbReference type="AlphaFoldDB" id="A0A225ULR8"/>
<dbReference type="Proteomes" id="UP000198211">
    <property type="component" value="Unassembled WGS sequence"/>
</dbReference>
<comment type="caution">
    <text evidence="1">The sequence shown here is derived from an EMBL/GenBank/DDBJ whole genome shotgun (WGS) entry which is preliminary data.</text>
</comment>
<proteinExistence type="predicted"/>
<organism evidence="1 2">
    <name type="scientific">Phytophthora megakarya</name>
    <dbReference type="NCBI Taxonomy" id="4795"/>
    <lineage>
        <taxon>Eukaryota</taxon>
        <taxon>Sar</taxon>
        <taxon>Stramenopiles</taxon>
        <taxon>Oomycota</taxon>
        <taxon>Peronosporomycetes</taxon>
        <taxon>Peronosporales</taxon>
        <taxon>Peronosporaceae</taxon>
        <taxon>Phytophthora</taxon>
    </lineage>
</organism>
<dbReference type="OrthoDB" id="116585at2759"/>
<protein>
    <submittedName>
        <fullName evidence="1">Uncharacterized protein</fullName>
    </submittedName>
</protein>